<sequence length="161" mass="17617">MKRSAPSKPRLDRRVFCLAAALREHGVEHFGDDALLGLQPKRLPHTLLAVADIDAILHEAEPATPAGLRDRAMLELLYATGLRRMELPAVTVESARTKARAILAEADQHRAPLVVIEAAKPKLQTLGEFIHDNYAPWANVNQKAGQATVNAIDAVFGDLYD</sequence>
<keyword evidence="1" id="KW-0233">DNA recombination</keyword>
<reference evidence="3 4" key="1">
    <citation type="submission" date="2018-10" db="EMBL/GenBank/DDBJ databases">
        <title>Proposal of Lysobacter pythonis sp. nov. isolated from royal pythons (Python regius).</title>
        <authorList>
            <person name="Hans-Juergen B."/>
            <person name="Huptas C."/>
            <person name="Sandra B."/>
            <person name="Igor L."/>
            <person name="Joachim S."/>
            <person name="Siegfried S."/>
            <person name="Mareike W."/>
            <person name="Peter K."/>
        </authorList>
    </citation>
    <scope>NUCLEOTIDE SEQUENCE [LARGE SCALE GENOMIC DNA]</scope>
    <source>
        <strain evidence="3 4">4284/11</strain>
    </source>
</reference>
<dbReference type="Pfam" id="PF00589">
    <property type="entry name" value="Phage_integrase"/>
    <property type="match status" value="1"/>
</dbReference>
<dbReference type="OrthoDB" id="9801717at2"/>
<comment type="caution">
    <text evidence="3">The sequence shown here is derived from an EMBL/GenBank/DDBJ whole genome shotgun (WGS) entry which is preliminary data.</text>
</comment>
<dbReference type="Proteomes" id="UP000275012">
    <property type="component" value="Unassembled WGS sequence"/>
</dbReference>
<dbReference type="GO" id="GO:0003677">
    <property type="term" value="F:DNA binding"/>
    <property type="evidence" value="ECO:0007669"/>
    <property type="project" value="InterPro"/>
</dbReference>
<dbReference type="Gene3D" id="1.10.443.10">
    <property type="entry name" value="Intergrase catalytic core"/>
    <property type="match status" value="1"/>
</dbReference>
<name>A0A3M2HKM5_9GAMM</name>
<dbReference type="GO" id="GO:0015074">
    <property type="term" value="P:DNA integration"/>
    <property type="evidence" value="ECO:0007669"/>
    <property type="project" value="InterPro"/>
</dbReference>
<dbReference type="EMBL" id="RFLY01000022">
    <property type="protein sequence ID" value="RMH87929.1"/>
    <property type="molecule type" value="Genomic_DNA"/>
</dbReference>
<dbReference type="SUPFAM" id="SSF56349">
    <property type="entry name" value="DNA breaking-rejoining enzymes"/>
    <property type="match status" value="1"/>
</dbReference>
<dbReference type="GO" id="GO:0006310">
    <property type="term" value="P:DNA recombination"/>
    <property type="evidence" value="ECO:0007669"/>
    <property type="project" value="UniProtKB-KW"/>
</dbReference>
<evidence type="ECO:0000259" key="2">
    <source>
        <dbReference type="PROSITE" id="PS51898"/>
    </source>
</evidence>
<accession>A0A3M2HKM5</accession>
<evidence type="ECO:0000313" key="3">
    <source>
        <dbReference type="EMBL" id="RMH87929.1"/>
    </source>
</evidence>
<dbReference type="PROSITE" id="PS51898">
    <property type="entry name" value="TYR_RECOMBINASE"/>
    <property type="match status" value="1"/>
</dbReference>
<proteinExistence type="predicted"/>
<feature type="domain" description="Tyr recombinase" evidence="2">
    <location>
        <begin position="42"/>
        <end position="161"/>
    </location>
</feature>
<organism evidence="3 4">
    <name type="scientific">Solilutibacter pythonis</name>
    <dbReference type="NCBI Taxonomy" id="2483112"/>
    <lineage>
        <taxon>Bacteria</taxon>
        <taxon>Pseudomonadati</taxon>
        <taxon>Pseudomonadota</taxon>
        <taxon>Gammaproteobacteria</taxon>
        <taxon>Lysobacterales</taxon>
        <taxon>Lysobacteraceae</taxon>
        <taxon>Solilutibacter</taxon>
    </lineage>
</organism>
<dbReference type="AlphaFoldDB" id="A0A3M2HKM5"/>
<keyword evidence="4" id="KW-1185">Reference proteome</keyword>
<evidence type="ECO:0000313" key="4">
    <source>
        <dbReference type="Proteomes" id="UP000275012"/>
    </source>
</evidence>
<dbReference type="InterPro" id="IPR013762">
    <property type="entry name" value="Integrase-like_cat_sf"/>
</dbReference>
<evidence type="ECO:0000256" key="1">
    <source>
        <dbReference type="ARBA" id="ARBA00023172"/>
    </source>
</evidence>
<dbReference type="InterPro" id="IPR002104">
    <property type="entry name" value="Integrase_catalytic"/>
</dbReference>
<dbReference type="InterPro" id="IPR011010">
    <property type="entry name" value="DNA_brk_join_enz"/>
</dbReference>
<protein>
    <recommendedName>
        <fullName evidence="2">Tyr recombinase domain-containing protein</fullName>
    </recommendedName>
</protein>
<gene>
    <name evidence="3" type="ORF">EBB59_12380</name>
</gene>